<evidence type="ECO:0000313" key="3">
    <source>
        <dbReference type="EMBL" id="KXB03466.1"/>
    </source>
</evidence>
<feature type="transmembrane region" description="Helical" evidence="1">
    <location>
        <begin position="53"/>
        <end position="71"/>
    </location>
</feature>
<gene>
    <name evidence="3" type="ORF">AKJ47_02205</name>
</gene>
<keyword evidence="4" id="KW-1185">Reference proteome</keyword>
<keyword evidence="1" id="KW-0472">Membrane</keyword>
<dbReference type="InterPro" id="IPR012867">
    <property type="entry name" value="DUF1648"/>
</dbReference>
<feature type="transmembrane region" description="Helical" evidence="1">
    <location>
        <begin position="7"/>
        <end position="27"/>
    </location>
</feature>
<sequence length="160" mass="18208">MKNKHIFLVCIIVASFVWTASLVAMNYNQLPDQIPTHYGVSGDPDSWGSKTTLLIYPSLQVAFLAISLVIYKYPNYANIPLTIGLKHLSKNLRERAYEIVRDVVFITMAIVTFLMLYLTRETLEVAKGQAMSINLWGVLAFLIFLAPVIVYYSIKMRRLS</sequence>
<keyword evidence="1" id="KW-0812">Transmembrane</keyword>
<keyword evidence="1" id="KW-1133">Transmembrane helix</keyword>
<dbReference type="Proteomes" id="UP000070405">
    <property type="component" value="Unassembled WGS sequence"/>
</dbReference>
<dbReference type="Pfam" id="PF07853">
    <property type="entry name" value="DUF1648"/>
    <property type="match status" value="1"/>
</dbReference>
<protein>
    <recommendedName>
        <fullName evidence="2">DUF1648 domain-containing protein</fullName>
    </recommendedName>
</protein>
<evidence type="ECO:0000259" key="2">
    <source>
        <dbReference type="Pfam" id="PF07853"/>
    </source>
</evidence>
<dbReference type="EMBL" id="LHYA01000024">
    <property type="protein sequence ID" value="KXB03466.1"/>
    <property type="molecule type" value="Genomic_DNA"/>
</dbReference>
<reference evidence="3 4" key="1">
    <citation type="journal article" date="2016" name="Sci. Rep.">
        <title>Metabolic traits of an uncultured archaeal lineage -MSBL1- from brine pools of the Red Sea.</title>
        <authorList>
            <person name="Mwirichia R."/>
            <person name="Alam I."/>
            <person name="Rashid M."/>
            <person name="Vinu M."/>
            <person name="Ba-Alawi W."/>
            <person name="Anthony Kamau A."/>
            <person name="Kamanda Ngugi D."/>
            <person name="Goker M."/>
            <person name="Klenk H.P."/>
            <person name="Bajic V."/>
            <person name="Stingl U."/>
        </authorList>
    </citation>
    <scope>NUCLEOTIDE SEQUENCE [LARGE SCALE GENOMIC DNA]</scope>
    <source>
        <strain evidence="3">SCGC-AAA261G05</strain>
    </source>
</reference>
<evidence type="ECO:0000256" key="1">
    <source>
        <dbReference type="SAM" id="Phobius"/>
    </source>
</evidence>
<evidence type="ECO:0000313" key="4">
    <source>
        <dbReference type="Proteomes" id="UP000070405"/>
    </source>
</evidence>
<feature type="domain" description="DUF1648" evidence="2">
    <location>
        <begin position="17"/>
        <end position="60"/>
    </location>
</feature>
<dbReference type="AlphaFoldDB" id="A0A133VAJ2"/>
<comment type="caution">
    <text evidence="3">The sequence shown here is derived from an EMBL/GenBank/DDBJ whole genome shotgun (WGS) entry which is preliminary data.</text>
</comment>
<feature type="transmembrane region" description="Helical" evidence="1">
    <location>
        <begin position="133"/>
        <end position="154"/>
    </location>
</feature>
<organism evidence="3 4">
    <name type="scientific">candidate division MSBL1 archaeon SCGC-AAA261G05</name>
    <dbReference type="NCBI Taxonomy" id="1698276"/>
    <lineage>
        <taxon>Archaea</taxon>
        <taxon>Methanobacteriati</taxon>
        <taxon>Methanobacteriota</taxon>
        <taxon>candidate division MSBL1</taxon>
    </lineage>
</organism>
<accession>A0A133VAJ2</accession>
<feature type="transmembrane region" description="Helical" evidence="1">
    <location>
        <begin position="99"/>
        <end position="118"/>
    </location>
</feature>
<name>A0A133VAJ2_9EURY</name>
<proteinExistence type="predicted"/>